<comment type="function">
    <text evidence="11">Required for the insertion and/or proper folding and/or complex formation of integral membrane proteins into the membrane. Involved in integration of membrane proteins that insert both dependently and independently of the Sec translocase complex, as well as at least some lipoproteins. Aids folding of multispanning membrane proteins.</text>
</comment>
<comment type="subcellular location">
    <subcellularLocation>
        <location evidence="1">Cell membrane</location>
        <topology evidence="1">Multi-pass membrane protein</topology>
    </subcellularLocation>
    <subcellularLocation>
        <location evidence="16">Membrane</location>
        <topology evidence="16">Multi-pass membrane protein</topology>
    </subcellularLocation>
</comment>
<feature type="domain" description="Membrane insertase YidC/Oxa/ALB C-terminal" evidence="18">
    <location>
        <begin position="26"/>
        <end position="238"/>
    </location>
</feature>
<gene>
    <name evidence="19" type="ORF">OHU27_12820</name>
</gene>
<sequence length="240" mass="25644">MSVFADLVQRLADLLTPLFGATAAAAAIVLFTALVRLLVHPLSRAAARGQKARAELQPKIAELRKRHGKNPERLQRAIVELHTKEKVSPLAGCLPGLFQLPAFFLLYHLFSNTTIGGHANELLSHELFAAPLGDRWADALGTGGALGPAGLVYLALFLLVAAVAVFNYRRTKRMMAANPVAPVADGQAVPGMGAMGAMTKVMPFMSFLTLFTVAVVPLAAALYVVTSTTWSAIERAALYR</sequence>
<reference evidence="19 20" key="1">
    <citation type="submission" date="2022-10" db="EMBL/GenBank/DDBJ databases">
        <title>The complete genomes of actinobacterial strains from the NBC collection.</title>
        <authorList>
            <person name="Joergensen T.S."/>
            <person name="Alvarez Arevalo M."/>
            <person name="Sterndorff E.B."/>
            <person name="Faurdal D."/>
            <person name="Vuksanovic O."/>
            <person name="Mourched A.-S."/>
            <person name="Charusanti P."/>
            <person name="Shaw S."/>
            <person name="Blin K."/>
            <person name="Weber T."/>
        </authorList>
    </citation>
    <scope>NUCLEOTIDE SEQUENCE [LARGE SCALE GENOMIC DNA]</scope>
    <source>
        <strain evidence="19 20">NBC_00206</strain>
    </source>
</reference>
<dbReference type="Proteomes" id="UP001622690">
    <property type="component" value="Chromosome"/>
</dbReference>
<evidence type="ECO:0000259" key="18">
    <source>
        <dbReference type="Pfam" id="PF02096"/>
    </source>
</evidence>
<keyword evidence="20" id="KW-1185">Reference proteome</keyword>
<dbReference type="PANTHER" id="PTHR12428">
    <property type="entry name" value="OXA1"/>
    <property type="match status" value="1"/>
</dbReference>
<proteinExistence type="inferred from homology"/>
<evidence type="ECO:0000313" key="19">
    <source>
        <dbReference type="EMBL" id="WTO83259.1"/>
    </source>
</evidence>
<evidence type="ECO:0000256" key="13">
    <source>
        <dbReference type="ARBA" id="ARBA00031538"/>
    </source>
</evidence>
<evidence type="ECO:0000256" key="15">
    <source>
        <dbReference type="ARBA" id="ARBA00033342"/>
    </source>
</evidence>
<evidence type="ECO:0000256" key="8">
    <source>
        <dbReference type="ARBA" id="ARBA00022989"/>
    </source>
</evidence>
<evidence type="ECO:0000313" key="20">
    <source>
        <dbReference type="Proteomes" id="UP001622690"/>
    </source>
</evidence>
<comment type="subunit">
    <text evidence="12">Interacts with the Sec translocase complex via SecD. Specifically interacts with transmembrane segments of nascent integral membrane proteins during membrane integration.</text>
</comment>
<comment type="similarity">
    <text evidence="2">Belongs to the OXA1/ALB3/YidC family. Type 1 subfamily.</text>
</comment>
<feature type="transmembrane region" description="Helical" evidence="17">
    <location>
        <begin position="204"/>
        <end position="225"/>
    </location>
</feature>
<feature type="transmembrane region" description="Helical" evidence="17">
    <location>
        <begin position="145"/>
        <end position="166"/>
    </location>
</feature>
<evidence type="ECO:0000256" key="7">
    <source>
        <dbReference type="ARBA" id="ARBA00022927"/>
    </source>
</evidence>
<evidence type="ECO:0000256" key="1">
    <source>
        <dbReference type="ARBA" id="ARBA00004651"/>
    </source>
</evidence>
<dbReference type="PANTHER" id="PTHR12428:SF65">
    <property type="entry name" value="CYTOCHROME C OXIDASE ASSEMBLY PROTEIN COX18, MITOCHONDRIAL"/>
    <property type="match status" value="1"/>
</dbReference>
<dbReference type="InterPro" id="IPR028055">
    <property type="entry name" value="YidC/Oxa/ALB_C"/>
</dbReference>
<keyword evidence="5" id="KW-1003">Cell membrane</keyword>
<feature type="transmembrane region" description="Helical" evidence="17">
    <location>
        <begin position="90"/>
        <end position="110"/>
    </location>
</feature>
<keyword evidence="9 17" id="KW-0472">Membrane</keyword>
<dbReference type="EMBL" id="CP108125">
    <property type="protein sequence ID" value="WTO83259.1"/>
    <property type="molecule type" value="Genomic_DNA"/>
</dbReference>
<dbReference type="InterPro" id="IPR001708">
    <property type="entry name" value="YidC/ALB3/OXA1/COX18"/>
</dbReference>
<organism evidence="19 20">
    <name type="scientific">Streptomyces nigra</name>
    <dbReference type="NCBI Taxonomy" id="1827580"/>
    <lineage>
        <taxon>Bacteria</taxon>
        <taxon>Bacillati</taxon>
        <taxon>Actinomycetota</taxon>
        <taxon>Actinomycetes</taxon>
        <taxon>Kitasatosporales</taxon>
        <taxon>Streptomycetaceae</taxon>
        <taxon>Streptomyces</taxon>
    </lineage>
</organism>
<dbReference type="CDD" id="cd20070">
    <property type="entry name" value="5TM_YidC_Alb3"/>
    <property type="match status" value="1"/>
</dbReference>
<evidence type="ECO:0000256" key="2">
    <source>
        <dbReference type="ARBA" id="ARBA00010527"/>
    </source>
</evidence>
<evidence type="ECO:0000256" key="12">
    <source>
        <dbReference type="ARBA" id="ARBA00026028"/>
    </source>
</evidence>
<dbReference type="NCBIfam" id="TIGR03592">
    <property type="entry name" value="yidC_oxa1_cterm"/>
    <property type="match status" value="1"/>
</dbReference>
<keyword evidence="6 16" id="KW-0812">Transmembrane</keyword>
<keyword evidence="4" id="KW-0813">Transport</keyword>
<evidence type="ECO:0000256" key="14">
    <source>
        <dbReference type="ARBA" id="ARBA00033245"/>
    </source>
</evidence>
<name>A0ABZ1ITH5_9ACTN</name>
<evidence type="ECO:0000256" key="17">
    <source>
        <dbReference type="SAM" id="Phobius"/>
    </source>
</evidence>
<feature type="transmembrane region" description="Helical" evidence="17">
    <location>
        <begin position="18"/>
        <end position="39"/>
    </location>
</feature>
<evidence type="ECO:0000256" key="3">
    <source>
        <dbReference type="ARBA" id="ARBA00015325"/>
    </source>
</evidence>
<evidence type="ECO:0000256" key="10">
    <source>
        <dbReference type="ARBA" id="ARBA00023186"/>
    </source>
</evidence>
<protein>
    <recommendedName>
        <fullName evidence="3">Membrane protein insertase YidC</fullName>
    </recommendedName>
    <alternativeName>
        <fullName evidence="15">Foldase YidC</fullName>
    </alternativeName>
    <alternativeName>
        <fullName evidence="14">Membrane integrase YidC</fullName>
    </alternativeName>
    <alternativeName>
        <fullName evidence="13">Membrane protein YidC</fullName>
    </alternativeName>
</protein>
<evidence type="ECO:0000256" key="11">
    <source>
        <dbReference type="ARBA" id="ARBA00025034"/>
    </source>
</evidence>
<evidence type="ECO:0000256" key="16">
    <source>
        <dbReference type="RuleBase" id="RU003945"/>
    </source>
</evidence>
<evidence type="ECO:0000256" key="5">
    <source>
        <dbReference type="ARBA" id="ARBA00022475"/>
    </source>
</evidence>
<keyword evidence="7" id="KW-0653">Protein transport</keyword>
<evidence type="ECO:0000256" key="6">
    <source>
        <dbReference type="ARBA" id="ARBA00022692"/>
    </source>
</evidence>
<evidence type="ECO:0000256" key="9">
    <source>
        <dbReference type="ARBA" id="ARBA00023136"/>
    </source>
</evidence>
<dbReference type="InterPro" id="IPR047196">
    <property type="entry name" value="YidC_ALB_C"/>
</dbReference>
<accession>A0ABZ1ITH5</accession>
<evidence type="ECO:0000256" key="4">
    <source>
        <dbReference type="ARBA" id="ARBA00022448"/>
    </source>
</evidence>
<dbReference type="Pfam" id="PF02096">
    <property type="entry name" value="60KD_IMP"/>
    <property type="match status" value="1"/>
</dbReference>
<dbReference type="RefSeq" id="WP_406257664.1">
    <property type="nucleotide sequence ID" value="NZ_CP108125.1"/>
</dbReference>
<keyword evidence="8 17" id="KW-1133">Transmembrane helix</keyword>
<keyword evidence="10" id="KW-0143">Chaperone</keyword>